<comment type="caution">
    <text evidence="1">The sequence shown here is derived from an EMBL/GenBank/DDBJ whole genome shotgun (WGS) entry which is preliminary data.</text>
</comment>
<dbReference type="Proteomes" id="UP000014200">
    <property type="component" value="Unassembled WGS sequence"/>
</dbReference>
<dbReference type="HOGENOM" id="CLU_047691_16_2_10"/>
<protein>
    <submittedName>
        <fullName evidence="1">Sigma-70 family RNA polymerase sigma factor</fullName>
    </submittedName>
</protein>
<sequence length="196" mass="22946">MIKEFKKFIKFEGANFNKEFKTIYDECKGTFMRVFISKYPSISSADIEEIYDDAILAFYNNVKIGKLTELTCSIQSYINRIGENKIIDLSRKQHLTLESLPELETTNYCDMTDCFWTAGSDVQEEERKTTIYNLVEKLIEPCKKILFSFYYDHFTMDMIAQSMGFANADVAKTQKNRCMNKIKRIAEIEFRNKGLI</sequence>
<organism evidence="1 2">
    <name type="scientific">Phocaeicola sartorii</name>
    <dbReference type="NCBI Taxonomy" id="671267"/>
    <lineage>
        <taxon>Bacteria</taxon>
        <taxon>Pseudomonadati</taxon>
        <taxon>Bacteroidota</taxon>
        <taxon>Bacteroidia</taxon>
        <taxon>Bacteroidales</taxon>
        <taxon>Bacteroidaceae</taxon>
        <taxon>Phocaeicola</taxon>
    </lineage>
</organism>
<dbReference type="OrthoDB" id="1099849at2"/>
<dbReference type="Gene3D" id="1.10.1740.10">
    <property type="match status" value="1"/>
</dbReference>
<evidence type="ECO:0000313" key="1">
    <source>
        <dbReference type="EMBL" id="EOS08764.1"/>
    </source>
</evidence>
<dbReference type="RefSeq" id="WP_016278546.1">
    <property type="nucleotide sequence ID" value="NZ_JANKBR010000024.1"/>
</dbReference>
<evidence type="ECO:0000313" key="2">
    <source>
        <dbReference type="Proteomes" id="UP000014200"/>
    </source>
</evidence>
<name>R9HXU8_9BACT</name>
<dbReference type="PATRIC" id="fig|1235788.3.peg.4489"/>
<accession>R9HXU8</accession>
<proteinExistence type="predicted"/>
<dbReference type="AlphaFoldDB" id="R9HXU8"/>
<keyword evidence="2" id="KW-1185">Reference proteome</keyword>
<reference evidence="1 2" key="1">
    <citation type="submission" date="2013-04" db="EMBL/GenBank/DDBJ databases">
        <title>The Genome Sequence of Bacteroides massiliensis dnLKV3.</title>
        <authorList>
            <consortium name="The Broad Institute Genomics Platform"/>
            <consortium name="The Broad Institute Genome Sequencing Center for Infectious Disease"/>
            <person name="Earl A."/>
            <person name="Xavier R."/>
            <person name="Kuhn K."/>
            <person name="Stappenbeck T."/>
            <person name="Walker B."/>
            <person name="Young S."/>
            <person name="Zeng Q."/>
            <person name="Gargeya S."/>
            <person name="Fitzgerald M."/>
            <person name="Haas B."/>
            <person name="Abouelleil A."/>
            <person name="Allen A.W."/>
            <person name="Alvarado L."/>
            <person name="Arachchi H.M."/>
            <person name="Berlin A.M."/>
            <person name="Chapman S.B."/>
            <person name="Gainer-Dewar J."/>
            <person name="Goldberg J."/>
            <person name="Griggs A."/>
            <person name="Gujja S."/>
            <person name="Hansen M."/>
            <person name="Howarth C."/>
            <person name="Imamovic A."/>
            <person name="Ireland A."/>
            <person name="Larimer J."/>
            <person name="McCowan C."/>
            <person name="Murphy C."/>
            <person name="Pearson M."/>
            <person name="Poon T.W."/>
            <person name="Priest M."/>
            <person name="Roberts A."/>
            <person name="Saif S."/>
            <person name="Shea T."/>
            <person name="Sisk P."/>
            <person name="Sykes S."/>
            <person name="Wortman J."/>
            <person name="Nusbaum C."/>
            <person name="Birren B."/>
        </authorList>
    </citation>
    <scope>NUCLEOTIDE SEQUENCE [LARGE SCALE GENOMIC DNA]</scope>
    <source>
        <strain evidence="2">dnLKV3</strain>
    </source>
</reference>
<gene>
    <name evidence="1" type="ORF">C802_04375</name>
</gene>
<dbReference type="EMBL" id="ASSP01000032">
    <property type="protein sequence ID" value="EOS08764.1"/>
    <property type="molecule type" value="Genomic_DNA"/>
</dbReference>
<dbReference type="STRING" id="1235788.C802_04375"/>